<comment type="caution">
    <text evidence="6">The sequence shown here is derived from an EMBL/GenBank/DDBJ whole genome shotgun (WGS) entry which is preliminary data.</text>
</comment>
<dbReference type="GO" id="GO:0016887">
    <property type="term" value="F:ATP hydrolysis activity"/>
    <property type="evidence" value="ECO:0007669"/>
    <property type="project" value="InterPro"/>
</dbReference>
<dbReference type="PIRSF" id="PIRSF002849">
    <property type="entry name" value="AAA_ATPase_chaperone_MoxR_prd"/>
    <property type="match status" value="1"/>
</dbReference>
<evidence type="ECO:0000256" key="1">
    <source>
        <dbReference type="ARBA" id="ARBA00022741"/>
    </source>
</evidence>
<gene>
    <name evidence="6" type="ORF">FYK55_17935</name>
</gene>
<evidence type="ECO:0000256" key="2">
    <source>
        <dbReference type="ARBA" id="ARBA00022840"/>
    </source>
</evidence>
<comment type="similarity">
    <text evidence="3">Belongs to the MoxR family.</text>
</comment>
<dbReference type="Gene3D" id="3.40.50.300">
    <property type="entry name" value="P-loop containing nucleotide triphosphate hydrolases"/>
    <property type="match status" value="1"/>
</dbReference>
<reference evidence="6 7" key="1">
    <citation type="submission" date="2019-08" db="EMBL/GenBank/DDBJ databases">
        <authorList>
            <person name="Dhanesh K."/>
            <person name="Kumar G."/>
            <person name="Sasikala C."/>
            <person name="Venkata Ramana C."/>
        </authorList>
    </citation>
    <scope>NUCLEOTIDE SEQUENCE [LARGE SCALE GENOMIC DNA]</scope>
    <source>
        <strain evidence="6 7">JC645</strain>
    </source>
</reference>
<evidence type="ECO:0000259" key="4">
    <source>
        <dbReference type="Pfam" id="PF07726"/>
    </source>
</evidence>
<evidence type="ECO:0000259" key="5">
    <source>
        <dbReference type="Pfam" id="PF17863"/>
    </source>
</evidence>
<keyword evidence="2" id="KW-0067">ATP-binding</keyword>
<dbReference type="PANTHER" id="PTHR42759:SF1">
    <property type="entry name" value="MAGNESIUM-CHELATASE SUBUNIT CHLD"/>
    <property type="match status" value="1"/>
</dbReference>
<evidence type="ECO:0000313" key="7">
    <source>
        <dbReference type="Proteomes" id="UP000324479"/>
    </source>
</evidence>
<evidence type="ECO:0000313" key="6">
    <source>
        <dbReference type="EMBL" id="KAA5541446.1"/>
    </source>
</evidence>
<dbReference type="GO" id="GO:0005524">
    <property type="term" value="F:ATP binding"/>
    <property type="evidence" value="ECO:0007669"/>
    <property type="project" value="UniProtKB-KW"/>
</dbReference>
<evidence type="ECO:0000256" key="3">
    <source>
        <dbReference type="ARBA" id="ARBA00061607"/>
    </source>
</evidence>
<keyword evidence="7" id="KW-1185">Reference proteome</keyword>
<dbReference type="InterPro" id="IPR011703">
    <property type="entry name" value="ATPase_AAA-3"/>
</dbReference>
<dbReference type="Gene3D" id="1.10.8.80">
    <property type="entry name" value="Magnesium chelatase subunit I, C-Terminal domain"/>
    <property type="match status" value="1"/>
</dbReference>
<keyword evidence="1" id="KW-0547">Nucleotide-binding</keyword>
<proteinExistence type="inferred from homology"/>
<dbReference type="SUPFAM" id="SSF52540">
    <property type="entry name" value="P-loop containing nucleoside triphosphate hydrolases"/>
    <property type="match status" value="1"/>
</dbReference>
<dbReference type="InterPro" id="IPR050764">
    <property type="entry name" value="CbbQ/NirQ/NorQ/GpvN"/>
</dbReference>
<feature type="domain" description="ATPase AAA-3" evidence="4">
    <location>
        <begin position="51"/>
        <end position="185"/>
    </location>
</feature>
<dbReference type="InterPro" id="IPR027417">
    <property type="entry name" value="P-loop_NTPase"/>
</dbReference>
<accession>A0A5M6D3I5</accession>
<sequence length="335" mass="37285">MNDQAAAVDRPEIVQKLQQARAKLKQEIARVVVGQDRVIDSLLIAMLCRGHALMIGVPGLGKTLMGRSLARMLDMDFQRIQFTPDLMPSDITGSEIVEEDPETGHRKLEFFQGPLFTHFLLADEINRAPPKTQAALLQAMQELEVSVGRQTYRLPPPFFVVATQNPVEQEGTYPLPEAQLDRFMFNIPVNYPTRDEEVEIVKATTTNTKVDLDAVLSIDQVLQLQELVRGVPVANDVVRYAVDLVAASRPDGEGPRTDLHRMIRFGASPRASQCLVLGGKARAVLLGRYHVDFEDIQAVAAPVMRHRLALTFQARTENVNVDQVIGDLLRQVPVP</sequence>
<dbReference type="PANTHER" id="PTHR42759">
    <property type="entry name" value="MOXR FAMILY PROTEIN"/>
    <property type="match status" value="1"/>
</dbReference>
<dbReference type="FunFam" id="3.40.50.300:FF:000640">
    <property type="entry name" value="MoxR family ATPase"/>
    <property type="match status" value="1"/>
</dbReference>
<dbReference type="AlphaFoldDB" id="A0A5M6D3I5"/>
<dbReference type="RefSeq" id="WP_150077832.1">
    <property type="nucleotide sequence ID" value="NZ_VWOX01000010.1"/>
</dbReference>
<name>A0A5M6D3I5_9BACT</name>
<protein>
    <submittedName>
        <fullName evidence="6">MoxR family ATPase</fullName>
    </submittedName>
</protein>
<organism evidence="6 7">
    <name type="scientific">Roseiconus nitratireducens</name>
    <dbReference type="NCBI Taxonomy" id="2605748"/>
    <lineage>
        <taxon>Bacteria</taxon>
        <taxon>Pseudomonadati</taxon>
        <taxon>Planctomycetota</taxon>
        <taxon>Planctomycetia</taxon>
        <taxon>Pirellulales</taxon>
        <taxon>Pirellulaceae</taxon>
        <taxon>Roseiconus</taxon>
    </lineage>
</organism>
<dbReference type="CDD" id="cd00009">
    <property type="entry name" value="AAA"/>
    <property type="match status" value="1"/>
</dbReference>
<feature type="domain" description="ChlI/MoxR AAA lid" evidence="5">
    <location>
        <begin position="257"/>
        <end position="325"/>
    </location>
</feature>
<dbReference type="EMBL" id="VWOX01000010">
    <property type="protein sequence ID" value="KAA5541446.1"/>
    <property type="molecule type" value="Genomic_DNA"/>
</dbReference>
<dbReference type="InterPro" id="IPR041628">
    <property type="entry name" value="ChlI/MoxR_AAA_lid"/>
</dbReference>
<dbReference type="Proteomes" id="UP000324479">
    <property type="component" value="Unassembled WGS sequence"/>
</dbReference>
<dbReference type="Pfam" id="PF07726">
    <property type="entry name" value="AAA_3"/>
    <property type="match status" value="1"/>
</dbReference>
<dbReference type="Pfam" id="PF17863">
    <property type="entry name" value="AAA_lid_2"/>
    <property type="match status" value="1"/>
</dbReference>